<dbReference type="InterPro" id="IPR011009">
    <property type="entry name" value="Kinase-like_dom_sf"/>
</dbReference>
<keyword evidence="11" id="KW-0418">Kinase</keyword>
<name>A0A286UPA8_9AGAM</name>
<keyword evidence="12 16" id="KW-0067">ATP-binding</keyword>
<comment type="caution">
    <text evidence="19">The sequence shown here is derived from an EMBL/GenBank/DDBJ whole genome shotgun (WGS) entry which is preliminary data.</text>
</comment>
<dbReference type="Pfam" id="PF00069">
    <property type="entry name" value="Pkinase"/>
    <property type="match status" value="1"/>
</dbReference>
<evidence type="ECO:0000256" key="17">
    <source>
        <dbReference type="SAM" id="MobiDB-lite"/>
    </source>
</evidence>
<evidence type="ECO:0000256" key="9">
    <source>
        <dbReference type="ARBA" id="ARBA00022723"/>
    </source>
</evidence>
<keyword evidence="9" id="KW-0479">Metal-binding</keyword>
<keyword evidence="8" id="KW-0808">Transferase</keyword>
<dbReference type="Proteomes" id="UP000217199">
    <property type="component" value="Unassembled WGS sequence"/>
</dbReference>
<dbReference type="EC" id="2.7.11.1" evidence="4"/>
<evidence type="ECO:0000256" key="2">
    <source>
        <dbReference type="ARBA" id="ARBA00004496"/>
    </source>
</evidence>
<dbReference type="FunFam" id="1.10.510.10:FF:000411">
    <property type="entry name" value="Probable Ste20-like kinase Don3"/>
    <property type="match status" value="1"/>
</dbReference>
<dbReference type="CDD" id="cd06609">
    <property type="entry name" value="STKc_MST3_like"/>
    <property type="match status" value="1"/>
</dbReference>
<feature type="binding site" evidence="16">
    <location>
        <position position="81"/>
    </location>
    <ligand>
        <name>ATP</name>
        <dbReference type="ChEBI" id="CHEBI:30616"/>
    </ligand>
</feature>
<proteinExistence type="inferred from homology"/>
<evidence type="ECO:0000256" key="10">
    <source>
        <dbReference type="ARBA" id="ARBA00022741"/>
    </source>
</evidence>
<evidence type="ECO:0000256" key="13">
    <source>
        <dbReference type="ARBA" id="ARBA00022842"/>
    </source>
</evidence>
<gene>
    <name evidence="19" type="ORF">PNOK_0393200</name>
</gene>
<dbReference type="GO" id="GO:0046872">
    <property type="term" value="F:metal ion binding"/>
    <property type="evidence" value="ECO:0007669"/>
    <property type="project" value="UniProtKB-KW"/>
</dbReference>
<feature type="domain" description="Protein kinase" evidence="18">
    <location>
        <begin position="52"/>
        <end position="300"/>
    </location>
</feature>
<dbReference type="AlphaFoldDB" id="A0A286UPA8"/>
<dbReference type="PROSITE" id="PS00107">
    <property type="entry name" value="PROTEIN_KINASE_ATP"/>
    <property type="match status" value="1"/>
</dbReference>
<comment type="catalytic activity">
    <reaction evidence="14">
        <text>L-threonyl-[protein] + ATP = O-phospho-L-threonyl-[protein] + ADP + H(+)</text>
        <dbReference type="Rhea" id="RHEA:46608"/>
        <dbReference type="Rhea" id="RHEA-COMP:11060"/>
        <dbReference type="Rhea" id="RHEA-COMP:11605"/>
        <dbReference type="ChEBI" id="CHEBI:15378"/>
        <dbReference type="ChEBI" id="CHEBI:30013"/>
        <dbReference type="ChEBI" id="CHEBI:30616"/>
        <dbReference type="ChEBI" id="CHEBI:61977"/>
        <dbReference type="ChEBI" id="CHEBI:456216"/>
        <dbReference type="EC" id="2.7.11.1"/>
    </reaction>
</comment>
<evidence type="ECO:0000256" key="14">
    <source>
        <dbReference type="ARBA" id="ARBA00047899"/>
    </source>
</evidence>
<keyword evidence="7" id="KW-0597">Phosphoprotein</keyword>
<evidence type="ECO:0000256" key="12">
    <source>
        <dbReference type="ARBA" id="ARBA00022840"/>
    </source>
</evidence>
<evidence type="ECO:0000256" key="6">
    <source>
        <dbReference type="ARBA" id="ARBA00022527"/>
    </source>
</evidence>
<evidence type="ECO:0000313" key="19">
    <source>
        <dbReference type="EMBL" id="PAV21305.1"/>
    </source>
</evidence>
<keyword evidence="10 16" id="KW-0547">Nucleotide-binding</keyword>
<evidence type="ECO:0000256" key="8">
    <source>
        <dbReference type="ARBA" id="ARBA00022679"/>
    </source>
</evidence>
<reference evidence="19 20" key="1">
    <citation type="journal article" date="2017" name="Mol. Ecol.">
        <title>Comparative and population genomic landscape of Phellinus noxius: A hypervariable fungus causing root rot in trees.</title>
        <authorList>
            <person name="Chung C.L."/>
            <person name="Lee T.J."/>
            <person name="Akiba M."/>
            <person name="Lee H.H."/>
            <person name="Kuo T.H."/>
            <person name="Liu D."/>
            <person name="Ke H.M."/>
            <person name="Yokoi T."/>
            <person name="Roa M.B."/>
            <person name="Lu M.J."/>
            <person name="Chang Y.Y."/>
            <person name="Ann P.J."/>
            <person name="Tsai J.N."/>
            <person name="Chen C.Y."/>
            <person name="Tzean S.S."/>
            <person name="Ota Y."/>
            <person name="Hattori T."/>
            <person name="Sahashi N."/>
            <person name="Liou R.F."/>
            <person name="Kikuchi T."/>
            <person name="Tsai I.J."/>
        </authorList>
    </citation>
    <scope>NUCLEOTIDE SEQUENCE [LARGE SCALE GENOMIC DNA]</scope>
    <source>
        <strain evidence="19 20">FFPRI411160</strain>
    </source>
</reference>
<keyword evidence="5" id="KW-0963">Cytoplasm</keyword>
<evidence type="ECO:0000256" key="3">
    <source>
        <dbReference type="ARBA" id="ARBA00008874"/>
    </source>
</evidence>
<feature type="region of interest" description="Disordered" evidence="17">
    <location>
        <begin position="410"/>
        <end position="517"/>
    </location>
</feature>
<dbReference type="InterPro" id="IPR000719">
    <property type="entry name" value="Prot_kinase_dom"/>
</dbReference>
<dbReference type="PANTHER" id="PTHR48012:SF27">
    <property type="entry name" value="SERINE_THREONINE-PROTEIN KINASE SID1"/>
    <property type="match status" value="1"/>
</dbReference>
<comment type="catalytic activity">
    <reaction evidence="15">
        <text>L-seryl-[protein] + ATP = O-phospho-L-seryl-[protein] + ADP + H(+)</text>
        <dbReference type="Rhea" id="RHEA:17989"/>
        <dbReference type="Rhea" id="RHEA-COMP:9863"/>
        <dbReference type="Rhea" id="RHEA-COMP:11604"/>
        <dbReference type="ChEBI" id="CHEBI:15378"/>
        <dbReference type="ChEBI" id="CHEBI:29999"/>
        <dbReference type="ChEBI" id="CHEBI:30616"/>
        <dbReference type="ChEBI" id="CHEBI:83421"/>
        <dbReference type="ChEBI" id="CHEBI:456216"/>
        <dbReference type="EC" id="2.7.11.1"/>
    </reaction>
</comment>
<dbReference type="SMART" id="SM00220">
    <property type="entry name" value="S_TKc"/>
    <property type="match status" value="1"/>
</dbReference>
<evidence type="ECO:0000256" key="7">
    <source>
        <dbReference type="ARBA" id="ARBA00022553"/>
    </source>
</evidence>
<evidence type="ECO:0000313" key="20">
    <source>
        <dbReference type="Proteomes" id="UP000217199"/>
    </source>
</evidence>
<sequence>MPRVLTRSPPVSPQSSSSCNNKLNTITPAPPLQLNPSANMAPVPNNDPSSQYTILEKLGTGSFGTVYKGMHNETKQIVAIKQIDLEDTDDDISEIQQEIAHLAQCDSEFVTKYYGSFVKGYKLWIIMEYLAGGSCLDLLKPGAFSEAHIAVILRELLLGLDYLHSEGKIHRDIKAANVLLSASGRVKLADFGVAAQLSNTLRHTFVGTPFWMAPEVIRQAGYDAKADLWSLGITAIELAKGEPPLAEYHPMRVLFLIPKAKPPVLEGAFSPAFKDFVSLCLTKDPKNRSSTKELLQHRFIKTARKTSYLTELVERYQDYVARSPKKHTTPTVPTVQQTWGRNDSVRSEWIFETVRSKSGGSVAGGNNTYRSLAQLGFGTAATNPAQMPPGMIPDDDASYYDEEVDTEGLAPIAESEDSYDSGAATKGSEERVPGSGIGVNTDAAQSNTMVIRGDFVDDKGEPPAYDTPVVPTAPSTPSRRNSESNSPPPSPNSMRRKTFAERTQTNGRGTALGAADLGNGIDTIRPVKRVDTIGSLKLSAEYVGAVREGAENGSRGNGEVKGHARRGSENVRAGRAMIDEVVVPVVQNAIQDGMEARDIEALSMLARGFVDLRESNAELAYHLILDILAGIDSNNAVRAHVNSTTKLFPGKRVLRKSEMTSRGLVVVEQEVEEGLPISSGTAPSINVSASQNGVKDVDDQPTKRSPIAELLYMRWLEGLKLKWPSIL</sequence>
<dbReference type="InterPro" id="IPR017441">
    <property type="entry name" value="Protein_kinase_ATP_BS"/>
</dbReference>
<evidence type="ECO:0000256" key="11">
    <source>
        <dbReference type="ARBA" id="ARBA00022777"/>
    </source>
</evidence>
<evidence type="ECO:0000259" key="18">
    <source>
        <dbReference type="PROSITE" id="PS50011"/>
    </source>
</evidence>
<dbReference type="GO" id="GO:0005524">
    <property type="term" value="F:ATP binding"/>
    <property type="evidence" value="ECO:0007669"/>
    <property type="project" value="UniProtKB-UniRule"/>
</dbReference>
<dbReference type="EMBL" id="NBII01000003">
    <property type="protein sequence ID" value="PAV21305.1"/>
    <property type="molecule type" value="Genomic_DNA"/>
</dbReference>
<feature type="compositionally biased region" description="Low complexity" evidence="17">
    <location>
        <begin position="467"/>
        <end position="485"/>
    </location>
</feature>
<protein>
    <recommendedName>
        <fullName evidence="4">non-specific serine/threonine protein kinase</fullName>
        <ecNumber evidence="4">2.7.11.1</ecNumber>
    </recommendedName>
</protein>
<dbReference type="InParanoid" id="A0A286UPA8"/>
<comment type="cofactor">
    <cofactor evidence="1">
        <name>Mg(2+)</name>
        <dbReference type="ChEBI" id="CHEBI:18420"/>
    </cofactor>
</comment>
<dbReference type="STRING" id="2282107.A0A286UPA8"/>
<dbReference type="Gene3D" id="3.30.200.20">
    <property type="entry name" value="Phosphorylase Kinase, domain 1"/>
    <property type="match status" value="1"/>
</dbReference>
<comment type="subcellular location">
    <subcellularLocation>
        <location evidence="2">Cytoplasm</location>
    </subcellularLocation>
</comment>
<evidence type="ECO:0000256" key="4">
    <source>
        <dbReference type="ARBA" id="ARBA00012513"/>
    </source>
</evidence>
<dbReference type="Gene3D" id="1.10.510.10">
    <property type="entry name" value="Transferase(Phosphotransferase) domain 1"/>
    <property type="match status" value="1"/>
</dbReference>
<evidence type="ECO:0000256" key="16">
    <source>
        <dbReference type="PROSITE-ProRule" id="PRU10141"/>
    </source>
</evidence>
<evidence type="ECO:0000256" key="1">
    <source>
        <dbReference type="ARBA" id="ARBA00001946"/>
    </source>
</evidence>
<keyword evidence="6" id="KW-0723">Serine/threonine-protein kinase</keyword>
<accession>A0A286UPA8</accession>
<dbReference type="GO" id="GO:0005737">
    <property type="term" value="C:cytoplasm"/>
    <property type="evidence" value="ECO:0007669"/>
    <property type="project" value="UniProtKB-SubCell"/>
</dbReference>
<dbReference type="GO" id="GO:0004674">
    <property type="term" value="F:protein serine/threonine kinase activity"/>
    <property type="evidence" value="ECO:0007669"/>
    <property type="project" value="UniProtKB-KW"/>
</dbReference>
<organism evidence="19 20">
    <name type="scientific">Pyrrhoderma noxium</name>
    <dbReference type="NCBI Taxonomy" id="2282107"/>
    <lineage>
        <taxon>Eukaryota</taxon>
        <taxon>Fungi</taxon>
        <taxon>Dikarya</taxon>
        <taxon>Basidiomycota</taxon>
        <taxon>Agaricomycotina</taxon>
        <taxon>Agaricomycetes</taxon>
        <taxon>Hymenochaetales</taxon>
        <taxon>Hymenochaetaceae</taxon>
        <taxon>Pyrrhoderma</taxon>
    </lineage>
</organism>
<feature type="region of interest" description="Disordered" evidence="17">
    <location>
        <begin position="1"/>
        <end position="46"/>
    </location>
</feature>
<dbReference type="PROSITE" id="PS51257">
    <property type="entry name" value="PROKAR_LIPOPROTEIN"/>
    <property type="match status" value="1"/>
</dbReference>
<keyword evidence="13" id="KW-0460">Magnesium</keyword>
<keyword evidence="20" id="KW-1185">Reference proteome</keyword>
<dbReference type="OrthoDB" id="248923at2759"/>
<evidence type="ECO:0000256" key="15">
    <source>
        <dbReference type="ARBA" id="ARBA00048679"/>
    </source>
</evidence>
<dbReference type="SUPFAM" id="SSF56112">
    <property type="entry name" value="Protein kinase-like (PK-like)"/>
    <property type="match status" value="1"/>
</dbReference>
<evidence type="ECO:0000256" key="5">
    <source>
        <dbReference type="ARBA" id="ARBA00022490"/>
    </source>
</evidence>
<dbReference type="PANTHER" id="PTHR48012">
    <property type="entry name" value="STERILE20-LIKE KINASE, ISOFORM B-RELATED"/>
    <property type="match status" value="1"/>
</dbReference>
<comment type="similarity">
    <text evidence="3">Belongs to the protein kinase superfamily. STE Ser/Thr protein kinase family. STE20 subfamily.</text>
</comment>
<dbReference type="PROSITE" id="PS50011">
    <property type="entry name" value="PROTEIN_KINASE_DOM"/>
    <property type="match status" value="1"/>
</dbReference>
<dbReference type="InterPro" id="IPR050629">
    <property type="entry name" value="STE20/SPS1-PAK"/>
</dbReference>